<dbReference type="InterPro" id="IPR016032">
    <property type="entry name" value="Sig_transdc_resp-reg_C-effctor"/>
</dbReference>
<feature type="domain" description="GGDEF" evidence="5">
    <location>
        <begin position="690"/>
        <end position="827"/>
    </location>
</feature>
<dbReference type="CDD" id="cd17574">
    <property type="entry name" value="REC_OmpR"/>
    <property type="match status" value="1"/>
</dbReference>
<feature type="domain" description="Response regulatory" evidence="4">
    <location>
        <begin position="520"/>
        <end position="636"/>
    </location>
</feature>
<dbReference type="InterPro" id="IPR036641">
    <property type="entry name" value="HPT_dom_sf"/>
</dbReference>
<organism evidence="7 8">
    <name type="scientific">Leptolyngbya subtilissima DQ-A4</name>
    <dbReference type="NCBI Taxonomy" id="2933933"/>
    <lineage>
        <taxon>Bacteria</taxon>
        <taxon>Bacillati</taxon>
        <taxon>Cyanobacteriota</taxon>
        <taxon>Cyanophyceae</taxon>
        <taxon>Leptolyngbyales</taxon>
        <taxon>Leptolyngbyaceae</taxon>
        <taxon>Leptolyngbya group</taxon>
        <taxon>Leptolyngbya</taxon>
    </lineage>
</organism>
<dbReference type="InterPro" id="IPR043128">
    <property type="entry name" value="Rev_trsase/Diguanyl_cyclase"/>
</dbReference>
<dbReference type="EMBL" id="JAMPKX010000009">
    <property type="protein sequence ID" value="MEP0948955.1"/>
    <property type="molecule type" value="Genomic_DNA"/>
</dbReference>
<dbReference type="Gene3D" id="3.30.70.270">
    <property type="match status" value="1"/>
</dbReference>
<keyword evidence="2" id="KW-0597">Phosphoprotein</keyword>
<protein>
    <submittedName>
        <fullName evidence="7">Response regulator</fullName>
    </submittedName>
</protein>
<dbReference type="InterPro" id="IPR008207">
    <property type="entry name" value="Sig_transdc_His_kin_Hpt_dom"/>
</dbReference>
<dbReference type="RefSeq" id="WP_190694749.1">
    <property type="nucleotide sequence ID" value="NZ_JAMPKX010000009.1"/>
</dbReference>
<evidence type="ECO:0000256" key="3">
    <source>
        <dbReference type="PROSITE-ProRule" id="PRU01091"/>
    </source>
</evidence>
<dbReference type="InterPro" id="IPR001789">
    <property type="entry name" value="Sig_transdc_resp-reg_receiver"/>
</dbReference>
<dbReference type="SUPFAM" id="SSF47226">
    <property type="entry name" value="Histidine-containing phosphotransfer domain, HPT domain"/>
    <property type="match status" value="1"/>
</dbReference>
<dbReference type="CDD" id="cd01949">
    <property type="entry name" value="GGDEF"/>
    <property type="match status" value="1"/>
</dbReference>
<evidence type="ECO:0000256" key="1">
    <source>
        <dbReference type="ARBA" id="ARBA00023125"/>
    </source>
</evidence>
<dbReference type="InterPro" id="IPR039420">
    <property type="entry name" value="WalR-like"/>
</dbReference>
<dbReference type="Pfam" id="PF00486">
    <property type="entry name" value="Trans_reg_C"/>
    <property type="match status" value="1"/>
</dbReference>
<comment type="caution">
    <text evidence="7">The sequence shown here is derived from an EMBL/GenBank/DDBJ whole genome shotgun (WGS) entry which is preliminary data.</text>
</comment>
<dbReference type="Gene3D" id="3.40.50.2300">
    <property type="match status" value="3"/>
</dbReference>
<dbReference type="Gene3D" id="6.10.250.690">
    <property type="match status" value="1"/>
</dbReference>
<dbReference type="InterPro" id="IPR029787">
    <property type="entry name" value="Nucleotide_cyclase"/>
</dbReference>
<dbReference type="SMART" id="SM00448">
    <property type="entry name" value="REC"/>
    <property type="match status" value="3"/>
</dbReference>
<dbReference type="Proteomes" id="UP001482513">
    <property type="component" value="Unassembled WGS sequence"/>
</dbReference>
<evidence type="ECO:0000256" key="2">
    <source>
        <dbReference type="PROSITE-ProRule" id="PRU00169"/>
    </source>
</evidence>
<evidence type="ECO:0000259" key="5">
    <source>
        <dbReference type="PROSITE" id="PS50887"/>
    </source>
</evidence>
<dbReference type="Pfam" id="PF00072">
    <property type="entry name" value="Response_reg"/>
    <property type="match status" value="2"/>
</dbReference>
<dbReference type="InterPro" id="IPR000160">
    <property type="entry name" value="GGDEF_dom"/>
</dbReference>
<feature type="domain" description="OmpR/PhoB-type" evidence="6">
    <location>
        <begin position="148"/>
        <end position="247"/>
    </location>
</feature>
<dbReference type="PANTHER" id="PTHR48111:SF15">
    <property type="entry name" value="OMPR SUBFAMILY"/>
    <property type="match status" value="1"/>
</dbReference>
<dbReference type="InterPro" id="IPR011006">
    <property type="entry name" value="CheY-like_superfamily"/>
</dbReference>
<evidence type="ECO:0000259" key="6">
    <source>
        <dbReference type="PROSITE" id="PS51755"/>
    </source>
</evidence>
<dbReference type="SUPFAM" id="SSF46894">
    <property type="entry name" value="C-terminal effector domain of the bipartite response regulators"/>
    <property type="match status" value="1"/>
</dbReference>
<keyword evidence="1 3" id="KW-0238">DNA-binding</keyword>
<dbReference type="SMART" id="SM00862">
    <property type="entry name" value="Trans_reg_C"/>
    <property type="match status" value="1"/>
</dbReference>
<dbReference type="PANTHER" id="PTHR48111">
    <property type="entry name" value="REGULATOR OF RPOS"/>
    <property type="match status" value="1"/>
</dbReference>
<dbReference type="NCBIfam" id="TIGR00254">
    <property type="entry name" value="GGDEF"/>
    <property type="match status" value="1"/>
</dbReference>
<feature type="DNA-binding region" description="OmpR/PhoB-type" evidence="3">
    <location>
        <begin position="148"/>
        <end position="247"/>
    </location>
</feature>
<evidence type="ECO:0000259" key="4">
    <source>
        <dbReference type="PROSITE" id="PS50110"/>
    </source>
</evidence>
<reference evidence="7 8" key="1">
    <citation type="submission" date="2022-04" db="EMBL/GenBank/DDBJ databases">
        <title>Positive selection, recombination, and allopatry shape intraspecific diversity of widespread and dominant cyanobacteria.</title>
        <authorList>
            <person name="Wei J."/>
            <person name="Shu W."/>
            <person name="Hu C."/>
        </authorList>
    </citation>
    <scope>NUCLEOTIDE SEQUENCE [LARGE SCALE GENOMIC DNA]</scope>
    <source>
        <strain evidence="7 8">DQ-A4</strain>
    </source>
</reference>
<name>A0ABV0K848_9CYAN</name>
<dbReference type="InterPro" id="IPR036388">
    <property type="entry name" value="WH-like_DNA-bd_sf"/>
</dbReference>
<feature type="modified residue" description="4-aspartylphosphate" evidence="2">
    <location>
        <position position="74"/>
    </location>
</feature>
<gene>
    <name evidence="7" type="ORF">NC992_18880</name>
</gene>
<dbReference type="SUPFAM" id="SSF52172">
    <property type="entry name" value="CheY-like"/>
    <property type="match status" value="3"/>
</dbReference>
<dbReference type="SUPFAM" id="SSF55073">
    <property type="entry name" value="Nucleotide cyclase"/>
    <property type="match status" value="1"/>
</dbReference>
<proteinExistence type="predicted"/>
<feature type="domain" description="Response regulatory" evidence="4">
    <location>
        <begin position="395"/>
        <end position="511"/>
    </location>
</feature>
<comment type="caution">
    <text evidence="2">Lacks conserved residue(s) required for the propagation of feature annotation.</text>
</comment>
<keyword evidence="8" id="KW-1185">Reference proteome</keyword>
<sequence>MLASARLLSLGIGSIYYSGYAPPMKILLVEDDPSTRELLVFHLTAARYTVEQAADGIIAQELAALWSYDLILLDINVPRLDGLSLCRHLREQEVSTPILMLTAQAGDADVITGLDAGADDYVTKPFEVSQVLARIRALLRRGARAATIPSLVWGHLCLNPTLAQVTYSGQAVPLTPKEYSLLELFLHHPQRVFSRSAILDHLWTIDDSPTEGAVTNLVKDLRNRLKRSGVVESVIQTVYGLGYRLRDLPPSLVLGTANNGFHEPSGGAQAETQEPVLVTAPKGKTLEAIAARFQASIQQRLAVVEAAVRSLQAGNLPPQQRTVAQDEAHRLAGGLGTFGYDEGSTYARQIEQLLGDRPLQTTEVDQLSRHLLDLKQTLALTPKPLSAEIGQACHLGVILSVELELINQLQDDAVSHGWHLDRATDLGELLQTLAQGRAEAVVLTLDQSAPLAGKLAPLREVKQRFPQLPVLVLTCRDSLEERVQVARLQGDRYLVAPATPSQIFDTLSHLLPETQAPEARVMVVDNDPVTRGAITELLTPWGLQVTELGDSSQFWEMLRQVQPDLLLLALEMPTFSGIDLCQVVRQDSRFGNLPILMVAAHPDTVTVRQVFEMGADDLIGKPIVGPELVTRVLSRIERSRLRQKIEQMRRRQALYWTQQETTDPLTQVANGLHFDAFLQQQWERHCQDQAPLSLILCSPDSLRTYYQIYGQQAGDAALRRIARTLHCTINPNIDLVARCGDDEFAIVLPNTNLDGALRVVARMQQAVTDLKIPQPASDEGDYITLSLGIGGTTPTGSLSIDLLLKTADQALKDAKGRGGNTFCLYPMC</sequence>
<dbReference type="PROSITE" id="PS51755">
    <property type="entry name" value="OMPR_PHOB"/>
    <property type="match status" value="1"/>
</dbReference>
<dbReference type="CDD" id="cd00156">
    <property type="entry name" value="REC"/>
    <property type="match status" value="1"/>
</dbReference>
<dbReference type="InterPro" id="IPR001867">
    <property type="entry name" value="OmpR/PhoB-type_DNA-bd"/>
</dbReference>
<dbReference type="Pfam" id="PF01627">
    <property type="entry name" value="Hpt"/>
    <property type="match status" value="1"/>
</dbReference>
<feature type="modified residue" description="4-aspartylphosphate" evidence="2">
    <location>
        <position position="446"/>
    </location>
</feature>
<evidence type="ECO:0000313" key="8">
    <source>
        <dbReference type="Proteomes" id="UP001482513"/>
    </source>
</evidence>
<dbReference type="PROSITE" id="PS50887">
    <property type="entry name" value="GGDEF"/>
    <property type="match status" value="1"/>
</dbReference>
<dbReference type="SMART" id="SM00267">
    <property type="entry name" value="GGDEF"/>
    <property type="match status" value="1"/>
</dbReference>
<dbReference type="Pfam" id="PF00990">
    <property type="entry name" value="GGDEF"/>
    <property type="match status" value="1"/>
</dbReference>
<dbReference type="CDD" id="cd00383">
    <property type="entry name" value="trans_reg_C"/>
    <property type="match status" value="1"/>
</dbReference>
<feature type="domain" description="Response regulatory" evidence="4">
    <location>
        <begin position="25"/>
        <end position="139"/>
    </location>
</feature>
<dbReference type="Gene3D" id="1.10.10.10">
    <property type="entry name" value="Winged helix-like DNA-binding domain superfamily/Winged helix DNA-binding domain"/>
    <property type="match status" value="1"/>
</dbReference>
<evidence type="ECO:0000313" key="7">
    <source>
        <dbReference type="EMBL" id="MEP0948955.1"/>
    </source>
</evidence>
<accession>A0ABV0K848</accession>
<dbReference type="PROSITE" id="PS50110">
    <property type="entry name" value="RESPONSE_REGULATORY"/>
    <property type="match status" value="3"/>
</dbReference>